<name>A0A9X9QCX8_BLUGR</name>
<protein>
    <submittedName>
        <fullName evidence="1">Bgt-50630</fullName>
    </submittedName>
</protein>
<proteinExistence type="predicted"/>
<accession>A0A9X9QCX8</accession>
<organism evidence="1 2">
    <name type="scientific">Blumeria graminis f. sp. tritici</name>
    <dbReference type="NCBI Taxonomy" id="62690"/>
    <lineage>
        <taxon>Eukaryota</taxon>
        <taxon>Fungi</taxon>
        <taxon>Dikarya</taxon>
        <taxon>Ascomycota</taxon>
        <taxon>Pezizomycotina</taxon>
        <taxon>Leotiomycetes</taxon>
        <taxon>Erysiphales</taxon>
        <taxon>Erysiphaceae</taxon>
        <taxon>Blumeria</taxon>
    </lineage>
</organism>
<dbReference type="EMBL" id="LR026989">
    <property type="protein sequence ID" value="VDB88097.1"/>
    <property type="molecule type" value="Genomic_DNA"/>
</dbReference>
<evidence type="ECO:0000313" key="2">
    <source>
        <dbReference type="Proteomes" id="UP000324639"/>
    </source>
</evidence>
<sequence>MHESEAGRQEALAWNQGQLQLFRRESFLHSWAEATKVGYEPYTGRLIANFIQSHNAQVKKFVQKFTIEDGESCVPHCFGIPDKISLGHKGLLTYRLKNMPGKVKRLVPVPADGKLYGVKICEPTEWPVEGFSKELLEEFMTKREMSVQ</sequence>
<evidence type="ECO:0000313" key="1">
    <source>
        <dbReference type="EMBL" id="VDB88097.1"/>
    </source>
</evidence>
<reference evidence="1 2" key="1">
    <citation type="submission" date="2018-08" db="EMBL/GenBank/DDBJ databases">
        <authorList>
            <person name="Muller C M."/>
        </authorList>
    </citation>
    <scope>NUCLEOTIDE SEQUENCE [LARGE SCALE GENOMIC DNA]</scope>
</reference>
<dbReference type="Proteomes" id="UP000324639">
    <property type="component" value="Chromosome Bgt_-06"/>
</dbReference>
<gene>
    <name evidence="1" type="ORF">BGT96224V316_LOCUS4340</name>
</gene>
<keyword evidence="2" id="KW-1185">Reference proteome</keyword>
<dbReference type="AlphaFoldDB" id="A0A9X9QCX8"/>